<dbReference type="RefSeq" id="WP_009126286.1">
    <property type="nucleotide sequence ID" value="NZ_GL882688.1"/>
</dbReference>
<evidence type="ECO:0000256" key="1">
    <source>
        <dbReference type="ARBA" id="ARBA00000799"/>
    </source>
</evidence>
<dbReference type="STRING" id="763034.HMPREF9446_03061"/>
<dbReference type="HOGENOM" id="CLU_006493_8_0_10"/>
<evidence type="ECO:0000256" key="2">
    <source>
        <dbReference type="ARBA" id="ARBA00005297"/>
    </source>
</evidence>
<dbReference type="Pfam" id="PF00425">
    <property type="entry name" value="Chorismate_bind"/>
    <property type="match status" value="1"/>
</dbReference>
<dbReference type="InterPro" id="IPR015890">
    <property type="entry name" value="Chorismate_C"/>
</dbReference>
<comment type="catalytic activity">
    <reaction evidence="1">
        <text>chorismate = isochorismate</text>
        <dbReference type="Rhea" id="RHEA:18985"/>
        <dbReference type="ChEBI" id="CHEBI:29748"/>
        <dbReference type="ChEBI" id="CHEBI:29780"/>
        <dbReference type="EC" id="5.4.4.2"/>
    </reaction>
</comment>
<gene>
    <name evidence="7" type="ORF">HMPREF9446_03061</name>
</gene>
<accession>F3PWC6</accession>
<dbReference type="Proteomes" id="UP000003416">
    <property type="component" value="Unassembled WGS sequence"/>
</dbReference>
<sequence length="376" mass="42312">MNLPDTYIQGLVDGLAHSHLSFALYRLPWTDECRFVLQASGEVERPENIESLNGKKGFVMAPFRQSGEHPLVLVRPEVTACGWDEIGKALSLPECTDAIRAHRYMQRRPLPGLPEETGKRKYAEAFERFITPLREKRFQKLVLSRADTQAVSDGFSPLDAFVRACNSYPRMMIYLCHTPVSGTWMGSTPEILLSGYGSEWHTVALAGTMPMKEEVMPTEWDSKNREEQGCVADYIRRIVGRFGDGMTEQGPYTARAGQLVHLKTDFSFLLKDTGGLGNLLQELHPTPAVCGLPKEEAFRFIQDNEGYDRSYYSGFIGWLDPEGHTDLYVNLRCMEIGSGRATLYAGGGILPRSEVGPEWEETGEKMKTMRRIIQNS</sequence>
<evidence type="ECO:0000313" key="8">
    <source>
        <dbReference type="Proteomes" id="UP000003416"/>
    </source>
</evidence>
<dbReference type="SUPFAM" id="SSF56322">
    <property type="entry name" value="ADC synthase"/>
    <property type="match status" value="1"/>
</dbReference>
<evidence type="ECO:0000256" key="3">
    <source>
        <dbReference type="ARBA" id="ARBA00012824"/>
    </source>
</evidence>
<reference evidence="7 8" key="1">
    <citation type="submission" date="2011-02" db="EMBL/GenBank/DDBJ databases">
        <authorList>
            <person name="Weinstock G."/>
            <person name="Sodergren E."/>
            <person name="Clifton S."/>
            <person name="Fulton L."/>
            <person name="Fulton B."/>
            <person name="Courtney L."/>
            <person name="Fronick C."/>
            <person name="Harrison M."/>
            <person name="Strong C."/>
            <person name="Farmer C."/>
            <person name="Delahaunty K."/>
            <person name="Markovic C."/>
            <person name="Hall O."/>
            <person name="Minx P."/>
            <person name="Tomlinson C."/>
            <person name="Mitreva M."/>
            <person name="Hou S."/>
            <person name="Chen J."/>
            <person name="Wollam A."/>
            <person name="Pepin K.H."/>
            <person name="Johnson M."/>
            <person name="Bhonagiri V."/>
            <person name="Zhang X."/>
            <person name="Suruliraj S."/>
            <person name="Warren W."/>
            <person name="Chinwalla A."/>
            <person name="Mardis E.R."/>
            <person name="Wilson R.K."/>
        </authorList>
    </citation>
    <scope>NUCLEOTIDE SEQUENCE [LARGE SCALE GENOMIC DNA]</scope>
    <source>
        <strain evidence="7 8">YIT 12057</strain>
    </source>
</reference>
<dbReference type="PANTHER" id="PTHR42839:SF2">
    <property type="entry name" value="ISOCHORISMATE SYNTHASE ENTC"/>
    <property type="match status" value="1"/>
</dbReference>
<dbReference type="InterPro" id="IPR004561">
    <property type="entry name" value="IsoChor_synthase"/>
</dbReference>
<dbReference type="GO" id="GO:0008909">
    <property type="term" value="F:isochorismate synthase activity"/>
    <property type="evidence" value="ECO:0007669"/>
    <property type="project" value="UniProtKB-EC"/>
</dbReference>
<keyword evidence="4" id="KW-0413">Isomerase</keyword>
<comment type="caution">
    <text evidence="7">The sequence shown here is derived from an EMBL/GenBank/DDBJ whole genome shotgun (WGS) entry which is preliminary data.</text>
</comment>
<protein>
    <recommendedName>
        <fullName evidence="3">isochorismate synthase</fullName>
        <ecNumber evidence="3">5.4.4.2</ecNumber>
    </recommendedName>
    <alternativeName>
        <fullName evidence="5">Isochorismate mutase</fullName>
    </alternativeName>
</protein>
<evidence type="ECO:0000256" key="4">
    <source>
        <dbReference type="ARBA" id="ARBA00023235"/>
    </source>
</evidence>
<dbReference type="EMBL" id="AFBN01000095">
    <property type="protein sequence ID" value="EGF52475.1"/>
    <property type="molecule type" value="Genomic_DNA"/>
</dbReference>
<dbReference type="GeneID" id="86050476"/>
<evidence type="ECO:0000256" key="5">
    <source>
        <dbReference type="ARBA" id="ARBA00041564"/>
    </source>
</evidence>
<dbReference type="AlphaFoldDB" id="F3PWC6"/>
<dbReference type="PANTHER" id="PTHR42839">
    <property type="entry name" value="ISOCHORISMATE SYNTHASE ENTC"/>
    <property type="match status" value="1"/>
</dbReference>
<dbReference type="Gene3D" id="3.60.120.10">
    <property type="entry name" value="Anthranilate synthase"/>
    <property type="match status" value="1"/>
</dbReference>
<dbReference type="EC" id="5.4.4.2" evidence="3"/>
<evidence type="ECO:0000259" key="6">
    <source>
        <dbReference type="Pfam" id="PF00425"/>
    </source>
</evidence>
<evidence type="ECO:0000313" key="7">
    <source>
        <dbReference type="EMBL" id="EGF52475.1"/>
    </source>
</evidence>
<feature type="domain" description="Chorismate-utilising enzyme C-terminal" evidence="6">
    <location>
        <begin position="119"/>
        <end position="365"/>
    </location>
</feature>
<organism evidence="7 8">
    <name type="scientific">Bacteroides fluxus YIT 12057</name>
    <dbReference type="NCBI Taxonomy" id="763034"/>
    <lineage>
        <taxon>Bacteria</taxon>
        <taxon>Pseudomonadati</taxon>
        <taxon>Bacteroidota</taxon>
        <taxon>Bacteroidia</taxon>
        <taxon>Bacteroidales</taxon>
        <taxon>Bacteroidaceae</taxon>
        <taxon>Bacteroides</taxon>
    </lineage>
</organism>
<dbReference type="eggNOG" id="COG1169">
    <property type="taxonomic scope" value="Bacteria"/>
</dbReference>
<keyword evidence="8" id="KW-1185">Reference proteome</keyword>
<comment type="similarity">
    <text evidence="2">Belongs to the isochorismate synthase family.</text>
</comment>
<dbReference type="NCBIfam" id="TIGR00543">
    <property type="entry name" value="isochor_syn"/>
    <property type="match status" value="1"/>
</dbReference>
<dbReference type="InterPro" id="IPR005801">
    <property type="entry name" value="ADC_synthase"/>
</dbReference>
<proteinExistence type="inferred from homology"/>
<name>F3PWC6_9BACE</name>